<evidence type="ECO:0000256" key="1">
    <source>
        <dbReference type="SAM" id="MobiDB-lite"/>
    </source>
</evidence>
<evidence type="ECO:0000313" key="2">
    <source>
        <dbReference type="EMBL" id="PPQ79133.1"/>
    </source>
</evidence>
<proteinExistence type="predicted"/>
<feature type="compositionally biased region" description="Polar residues" evidence="1">
    <location>
        <begin position="269"/>
        <end position="288"/>
    </location>
</feature>
<reference evidence="2 3" key="1">
    <citation type="journal article" date="2018" name="Evol. Lett.">
        <title>Horizontal gene cluster transfer increased hallucinogenic mushroom diversity.</title>
        <authorList>
            <person name="Reynolds H.T."/>
            <person name="Vijayakumar V."/>
            <person name="Gluck-Thaler E."/>
            <person name="Korotkin H.B."/>
            <person name="Matheny P.B."/>
            <person name="Slot J.C."/>
        </authorList>
    </citation>
    <scope>NUCLEOTIDE SEQUENCE [LARGE SCALE GENOMIC DNA]</scope>
    <source>
        <strain evidence="2 3">2629</strain>
    </source>
</reference>
<organism evidence="2 3">
    <name type="scientific">Panaeolus cyanescens</name>
    <dbReference type="NCBI Taxonomy" id="181874"/>
    <lineage>
        <taxon>Eukaryota</taxon>
        <taxon>Fungi</taxon>
        <taxon>Dikarya</taxon>
        <taxon>Basidiomycota</taxon>
        <taxon>Agaricomycotina</taxon>
        <taxon>Agaricomycetes</taxon>
        <taxon>Agaricomycetidae</taxon>
        <taxon>Agaricales</taxon>
        <taxon>Agaricineae</taxon>
        <taxon>Galeropsidaceae</taxon>
        <taxon>Panaeolus</taxon>
    </lineage>
</organism>
<dbReference type="InParanoid" id="A0A409WKR0"/>
<dbReference type="EMBL" id="NHTK01005432">
    <property type="protein sequence ID" value="PPQ79133.1"/>
    <property type="molecule type" value="Genomic_DNA"/>
</dbReference>
<sequence>MIHPIQLLSIETIITILEYCILIDSTSTSTCSSPSTTPTESTLSKASLLTRSFYNHSRAILFHSPIIRIPIRGSPSSPGIVYDTPPMRELLDIITANPAIVRSFRNLEIRFQSPSKTMYTAPSLIKSTNESEVPLISILNHISNNASLLSVSIRGVPPCPVLYVHDDVSIKPVAVFDTVRFGGLPVDLRGAIGRILGMKTLKRFCVRNLVDFPVEEMLGVGKDEDSRDGEEEEGNAMMRRLCGMDETRRIEVYLEYVSSPPHPTAPPAVTSSSTLVESGATDLQPQTHANTMPRIIIEELHIHQHPYEWRNLTQTISRSIPNDHDSSSTIKVPPSSVIPGFFSSLRHLSFTIPKVEDNIIEMLLKECGTSLESLDITCGRSSTYHSISST</sequence>
<keyword evidence="3" id="KW-1185">Reference proteome</keyword>
<protein>
    <submittedName>
        <fullName evidence="2">Uncharacterized protein</fullName>
    </submittedName>
</protein>
<accession>A0A409WKR0</accession>
<dbReference type="AlphaFoldDB" id="A0A409WKR0"/>
<feature type="region of interest" description="Disordered" evidence="1">
    <location>
        <begin position="261"/>
        <end position="288"/>
    </location>
</feature>
<comment type="caution">
    <text evidence="2">The sequence shown here is derived from an EMBL/GenBank/DDBJ whole genome shotgun (WGS) entry which is preliminary data.</text>
</comment>
<name>A0A409WKR0_9AGAR</name>
<dbReference type="Proteomes" id="UP000284842">
    <property type="component" value="Unassembled WGS sequence"/>
</dbReference>
<evidence type="ECO:0000313" key="3">
    <source>
        <dbReference type="Proteomes" id="UP000284842"/>
    </source>
</evidence>
<gene>
    <name evidence="2" type="ORF">CVT24_012565</name>
</gene>